<reference evidence="1 2" key="1">
    <citation type="submission" date="2017-02" db="EMBL/GenBank/DDBJ databases">
        <authorList>
            <person name="Peterson S.W."/>
        </authorList>
    </citation>
    <scope>NUCLEOTIDE SEQUENCE [LARGE SCALE GENOMIC DNA]</scope>
    <source>
        <strain evidence="1 2">DSM 25262</strain>
    </source>
</reference>
<dbReference type="STRING" id="688867.SAMN05660236_3444"/>
<proteinExistence type="predicted"/>
<dbReference type="RefSeq" id="WP_079687963.1">
    <property type="nucleotide sequence ID" value="NZ_FUZU01000002.1"/>
</dbReference>
<sequence length="196" mass="22363">MSSHHFVKEGQEPALLIADALSLELVQPLLEWAPLVIVIDTALDEVLLWGIKIDVVLADARTAPTLREKLIDQYPVKILSYPVDEDPLTHAFSFLITSKNLAVTVITEHVENRFHFALEYPQVQIVLMNHDYKWSLHKKYFEKWIAADSCLYIHKNSAGQNFKLNGLTADGDRFKAIHDGIITVYSEDVFWIGESF</sequence>
<name>A0A1T5LLN7_9BACT</name>
<dbReference type="EMBL" id="FUZU01000002">
    <property type="protein sequence ID" value="SKC76725.1"/>
    <property type="molecule type" value="Genomic_DNA"/>
</dbReference>
<dbReference type="AlphaFoldDB" id="A0A1T5LLN7"/>
<dbReference type="OrthoDB" id="1132102at2"/>
<organism evidence="1 2">
    <name type="scientific">Ohtaekwangia koreensis</name>
    <dbReference type="NCBI Taxonomy" id="688867"/>
    <lineage>
        <taxon>Bacteria</taxon>
        <taxon>Pseudomonadati</taxon>
        <taxon>Bacteroidota</taxon>
        <taxon>Cytophagia</taxon>
        <taxon>Cytophagales</taxon>
        <taxon>Fulvivirgaceae</taxon>
        <taxon>Ohtaekwangia</taxon>
    </lineage>
</organism>
<evidence type="ECO:0000313" key="2">
    <source>
        <dbReference type="Proteomes" id="UP000190961"/>
    </source>
</evidence>
<keyword evidence="2" id="KW-1185">Reference proteome</keyword>
<evidence type="ECO:0008006" key="3">
    <source>
        <dbReference type="Google" id="ProtNLM"/>
    </source>
</evidence>
<protein>
    <recommendedName>
        <fullName evidence="3">Thiamine pyrophosphokinase</fullName>
    </recommendedName>
</protein>
<accession>A0A1T5LLN7</accession>
<gene>
    <name evidence="1" type="ORF">SAMN05660236_3444</name>
</gene>
<evidence type="ECO:0000313" key="1">
    <source>
        <dbReference type="EMBL" id="SKC76725.1"/>
    </source>
</evidence>
<dbReference type="Proteomes" id="UP000190961">
    <property type="component" value="Unassembled WGS sequence"/>
</dbReference>